<reference evidence="1 2" key="1">
    <citation type="submission" date="2017-10" db="EMBL/GenBank/DDBJ databases">
        <title>Comparative genomics in systemic dimorphic fungi from Ajellomycetaceae.</title>
        <authorList>
            <person name="Munoz J.F."/>
            <person name="Mcewen J.G."/>
            <person name="Clay O.K."/>
            <person name="Cuomo C.A."/>
        </authorList>
    </citation>
    <scope>NUCLEOTIDE SEQUENCE [LARGE SCALE GENOMIC DNA]</scope>
    <source>
        <strain evidence="1 2">UAMH4076</strain>
    </source>
</reference>
<organism evidence="1 2">
    <name type="scientific">[Emmonsia] crescens</name>
    <dbReference type="NCBI Taxonomy" id="73230"/>
    <lineage>
        <taxon>Eukaryota</taxon>
        <taxon>Fungi</taxon>
        <taxon>Dikarya</taxon>
        <taxon>Ascomycota</taxon>
        <taxon>Pezizomycotina</taxon>
        <taxon>Eurotiomycetes</taxon>
        <taxon>Eurotiomycetidae</taxon>
        <taxon>Onygenales</taxon>
        <taxon>Ajellomycetaceae</taxon>
        <taxon>Emergomyces</taxon>
    </lineage>
</organism>
<keyword evidence="2" id="KW-1185">Reference proteome</keyword>
<dbReference type="EMBL" id="PDND01000047">
    <property type="protein sequence ID" value="PGH34115.1"/>
    <property type="molecule type" value="Genomic_DNA"/>
</dbReference>
<comment type="caution">
    <text evidence="1">The sequence shown here is derived from an EMBL/GenBank/DDBJ whole genome shotgun (WGS) entry which is preliminary data.</text>
</comment>
<protein>
    <submittedName>
        <fullName evidence="1">Uncharacterized protein</fullName>
    </submittedName>
</protein>
<evidence type="ECO:0000313" key="1">
    <source>
        <dbReference type="EMBL" id="PGH34115.1"/>
    </source>
</evidence>
<dbReference type="Proteomes" id="UP000226031">
    <property type="component" value="Unassembled WGS sequence"/>
</dbReference>
<sequence length="145" mass="16262">MTSSGRVPTLSFAWEGFLTPERSMAQDRIHVQLTIRVGQLFTLGSIDISPGSHPLAVGNLNNVRLSASQVSKVISILSQHNICCCFVEKFALIYYSANREPNGRVLCVPDKDHESYCAVIYAQYLTNIHVSKLLEGWYQKLWSQS</sequence>
<dbReference type="AlphaFoldDB" id="A0A2B7ZKF9"/>
<gene>
    <name evidence="1" type="ORF">GX50_03078</name>
</gene>
<accession>A0A2B7ZKF9</accession>
<proteinExistence type="predicted"/>
<evidence type="ECO:0000313" key="2">
    <source>
        <dbReference type="Proteomes" id="UP000226031"/>
    </source>
</evidence>
<name>A0A2B7ZKF9_9EURO</name>